<dbReference type="InterPro" id="IPR000792">
    <property type="entry name" value="Tscrpt_reg_LuxR_C"/>
</dbReference>
<dbReference type="PROSITE" id="PS00622">
    <property type="entry name" value="HTH_LUXR_1"/>
    <property type="match status" value="1"/>
</dbReference>
<evidence type="ECO:0000256" key="2">
    <source>
        <dbReference type="ARBA" id="ARBA00023015"/>
    </source>
</evidence>
<dbReference type="InterPro" id="IPR001789">
    <property type="entry name" value="Sig_transdc_resp-reg_receiver"/>
</dbReference>
<keyword evidence="4" id="KW-0804">Transcription</keyword>
<dbReference type="PANTHER" id="PTHR43214:SF24">
    <property type="entry name" value="TRANSCRIPTIONAL REGULATORY PROTEIN NARL-RELATED"/>
    <property type="match status" value="1"/>
</dbReference>
<gene>
    <name evidence="8" type="ORF">ACFSYJ_01130</name>
</gene>
<dbReference type="PANTHER" id="PTHR43214">
    <property type="entry name" value="TWO-COMPONENT RESPONSE REGULATOR"/>
    <property type="match status" value="1"/>
</dbReference>
<evidence type="ECO:0000256" key="5">
    <source>
        <dbReference type="PROSITE-ProRule" id="PRU00169"/>
    </source>
</evidence>
<dbReference type="PROSITE" id="PS50110">
    <property type="entry name" value="RESPONSE_REGULATORY"/>
    <property type="match status" value="1"/>
</dbReference>
<dbReference type="InterPro" id="IPR058245">
    <property type="entry name" value="NreC/VraR/RcsB-like_REC"/>
</dbReference>
<proteinExistence type="predicted"/>
<keyword evidence="3" id="KW-0238">DNA-binding</keyword>
<keyword evidence="9" id="KW-1185">Reference proteome</keyword>
<dbReference type="Pfam" id="PF00072">
    <property type="entry name" value="Response_reg"/>
    <property type="match status" value="1"/>
</dbReference>
<accession>A0ABW5G6P4</accession>
<evidence type="ECO:0000313" key="8">
    <source>
        <dbReference type="EMBL" id="MFD2457176.1"/>
    </source>
</evidence>
<dbReference type="EMBL" id="JBHUKU010000001">
    <property type="protein sequence ID" value="MFD2457176.1"/>
    <property type="molecule type" value="Genomic_DNA"/>
</dbReference>
<protein>
    <submittedName>
        <fullName evidence="8">LuxR C-terminal-related transcriptional regulator</fullName>
    </submittedName>
</protein>
<comment type="caution">
    <text evidence="8">The sequence shown here is derived from an EMBL/GenBank/DDBJ whole genome shotgun (WGS) entry which is preliminary data.</text>
</comment>
<evidence type="ECO:0000259" key="7">
    <source>
        <dbReference type="PROSITE" id="PS50110"/>
    </source>
</evidence>
<sequence length="254" mass="26122">MSQSAVIRDLVQESPASMHAWGRAAHGGPGAEVEVATKAPASHTVVLADNQPAIRHGVRSILERAGDIAVVGEAATAAEALAETARHRPDVLMMDVQLETAGSPVISRAVRAAPGTGVLVFSDIDDAGALSAAIRAGARGYLIKDAGPDQIVRGIQAVAAGEVIIGRAIAERFGALFAAASGTDSYPFAQLTNRERDVLERVAAGMSNPAIARDLALSPKTVSNRVSAIFGKLGTADRAQVIVLAREAGLGRGR</sequence>
<dbReference type="Gene3D" id="3.40.50.2300">
    <property type="match status" value="1"/>
</dbReference>
<evidence type="ECO:0000256" key="4">
    <source>
        <dbReference type="ARBA" id="ARBA00023163"/>
    </source>
</evidence>
<evidence type="ECO:0000256" key="1">
    <source>
        <dbReference type="ARBA" id="ARBA00022553"/>
    </source>
</evidence>
<dbReference type="SUPFAM" id="SSF46894">
    <property type="entry name" value="C-terminal effector domain of the bipartite response regulators"/>
    <property type="match status" value="1"/>
</dbReference>
<reference evidence="9" key="1">
    <citation type="journal article" date="2019" name="Int. J. Syst. Evol. Microbiol.">
        <title>The Global Catalogue of Microorganisms (GCM) 10K type strain sequencing project: providing services to taxonomists for standard genome sequencing and annotation.</title>
        <authorList>
            <consortium name="The Broad Institute Genomics Platform"/>
            <consortium name="The Broad Institute Genome Sequencing Center for Infectious Disease"/>
            <person name="Wu L."/>
            <person name="Ma J."/>
        </authorList>
    </citation>
    <scope>NUCLEOTIDE SEQUENCE [LARGE SCALE GENOMIC DNA]</scope>
    <source>
        <strain evidence="9">CGMCC 4.7643</strain>
    </source>
</reference>
<dbReference type="CDD" id="cd17535">
    <property type="entry name" value="REC_NarL-like"/>
    <property type="match status" value="1"/>
</dbReference>
<feature type="domain" description="HTH luxR-type" evidence="6">
    <location>
        <begin position="184"/>
        <end position="249"/>
    </location>
</feature>
<organism evidence="8 9">
    <name type="scientific">Amycolatopsis samaneae</name>
    <dbReference type="NCBI Taxonomy" id="664691"/>
    <lineage>
        <taxon>Bacteria</taxon>
        <taxon>Bacillati</taxon>
        <taxon>Actinomycetota</taxon>
        <taxon>Actinomycetes</taxon>
        <taxon>Pseudonocardiales</taxon>
        <taxon>Pseudonocardiaceae</taxon>
        <taxon>Amycolatopsis</taxon>
    </lineage>
</organism>
<dbReference type="Proteomes" id="UP001597419">
    <property type="component" value="Unassembled WGS sequence"/>
</dbReference>
<evidence type="ECO:0000313" key="9">
    <source>
        <dbReference type="Proteomes" id="UP001597419"/>
    </source>
</evidence>
<dbReference type="InterPro" id="IPR016032">
    <property type="entry name" value="Sig_transdc_resp-reg_C-effctor"/>
</dbReference>
<feature type="domain" description="Response regulatory" evidence="7">
    <location>
        <begin position="44"/>
        <end position="159"/>
    </location>
</feature>
<dbReference type="PRINTS" id="PR00038">
    <property type="entry name" value="HTHLUXR"/>
</dbReference>
<dbReference type="InterPro" id="IPR039420">
    <property type="entry name" value="WalR-like"/>
</dbReference>
<keyword evidence="2" id="KW-0805">Transcription regulation</keyword>
<dbReference type="SMART" id="SM00448">
    <property type="entry name" value="REC"/>
    <property type="match status" value="1"/>
</dbReference>
<evidence type="ECO:0000256" key="3">
    <source>
        <dbReference type="ARBA" id="ARBA00023125"/>
    </source>
</evidence>
<dbReference type="PROSITE" id="PS50043">
    <property type="entry name" value="HTH_LUXR_2"/>
    <property type="match status" value="1"/>
</dbReference>
<dbReference type="Pfam" id="PF00196">
    <property type="entry name" value="GerE"/>
    <property type="match status" value="1"/>
</dbReference>
<dbReference type="SUPFAM" id="SSF52172">
    <property type="entry name" value="CheY-like"/>
    <property type="match status" value="1"/>
</dbReference>
<dbReference type="CDD" id="cd06170">
    <property type="entry name" value="LuxR_C_like"/>
    <property type="match status" value="1"/>
</dbReference>
<dbReference type="RefSeq" id="WP_345402347.1">
    <property type="nucleotide sequence ID" value="NZ_BAABHG010000013.1"/>
</dbReference>
<evidence type="ECO:0000259" key="6">
    <source>
        <dbReference type="PROSITE" id="PS50043"/>
    </source>
</evidence>
<dbReference type="InterPro" id="IPR011006">
    <property type="entry name" value="CheY-like_superfamily"/>
</dbReference>
<name>A0ABW5G6P4_9PSEU</name>
<feature type="modified residue" description="4-aspartylphosphate" evidence="5">
    <location>
        <position position="95"/>
    </location>
</feature>
<dbReference type="SMART" id="SM00421">
    <property type="entry name" value="HTH_LUXR"/>
    <property type="match status" value="1"/>
</dbReference>
<keyword evidence="1 5" id="KW-0597">Phosphoprotein</keyword>